<accession>A0ABW3R5U1</accession>
<keyword evidence="2" id="KW-0408">Iron</keyword>
<dbReference type="RefSeq" id="WP_380729720.1">
    <property type="nucleotide sequence ID" value="NZ_JBHTLK010000324.1"/>
</dbReference>
<dbReference type="Proteomes" id="UP001597168">
    <property type="component" value="Unassembled WGS sequence"/>
</dbReference>
<dbReference type="InterPro" id="IPR002397">
    <property type="entry name" value="Cyt_P450_B"/>
</dbReference>
<keyword evidence="2" id="KW-0349">Heme</keyword>
<dbReference type="InterPro" id="IPR001128">
    <property type="entry name" value="Cyt_P450"/>
</dbReference>
<reference evidence="4" key="1">
    <citation type="journal article" date="2019" name="Int. J. Syst. Evol. Microbiol.">
        <title>The Global Catalogue of Microorganisms (GCM) 10K type strain sequencing project: providing services to taxonomists for standard genome sequencing and annotation.</title>
        <authorList>
            <consortium name="The Broad Institute Genomics Platform"/>
            <consortium name="The Broad Institute Genome Sequencing Center for Infectious Disease"/>
            <person name="Wu L."/>
            <person name="Ma J."/>
        </authorList>
    </citation>
    <scope>NUCLEOTIDE SEQUENCE [LARGE SCALE GENOMIC DNA]</scope>
    <source>
        <strain evidence="4">CCUG 60214</strain>
    </source>
</reference>
<evidence type="ECO:0000256" key="1">
    <source>
        <dbReference type="ARBA" id="ARBA00010617"/>
    </source>
</evidence>
<keyword evidence="4" id="KW-1185">Reference proteome</keyword>
<evidence type="ECO:0000256" key="2">
    <source>
        <dbReference type="RuleBase" id="RU000461"/>
    </source>
</evidence>
<evidence type="ECO:0000313" key="3">
    <source>
        <dbReference type="EMBL" id="MFD1152115.1"/>
    </source>
</evidence>
<keyword evidence="2" id="KW-0479">Metal-binding</keyword>
<dbReference type="SUPFAM" id="SSF48264">
    <property type="entry name" value="Cytochrome P450"/>
    <property type="match status" value="1"/>
</dbReference>
<evidence type="ECO:0000313" key="4">
    <source>
        <dbReference type="Proteomes" id="UP001597168"/>
    </source>
</evidence>
<name>A0ABW3R5U1_9PSEU</name>
<keyword evidence="2" id="KW-0503">Monooxygenase</keyword>
<dbReference type="InterPro" id="IPR036396">
    <property type="entry name" value="Cyt_P450_sf"/>
</dbReference>
<dbReference type="EMBL" id="JBHTLK010000324">
    <property type="protein sequence ID" value="MFD1152115.1"/>
    <property type="molecule type" value="Genomic_DNA"/>
</dbReference>
<organism evidence="3 4">
    <name type="scientific">Saccharothrix hoggarensis</name>
    <dbReference type="NCBI Taxonomy" id="913853"/>
    <lineage>
        <taxon>Bacteria</taxon>
        <taxon>Bacillati</taxon>
        <taxon>Actinomycetota</taxon>
        <taxon>Actinomycetes</taxon>
        <taxon>Pseudonocardiales</taxon>
        <taxon>Pseudonocardiaceae</taxon>
        <taxon>Saccharothrix</taxon>
    </lineage>
</organism>
<protein>
    <submittedName>
        <fullName evidence="3">Cytochrome P450</fullName>
    </submittedName>
</protein>
<comment type="similarity">
    <text evidence="1 2">Belongs to the cytochrome P450 family.</text>
</comment>
<proteinExistence type="inferred from homology"/>
<keyword evidence="2" id="KW-0560">Oxidoreductase</keyword>
<dbReference type="PROSITE" id="PS00086">
    <property type="entry name" value="CYTOCHROME_P450"/>
    <property type="match status" value="1"/>
</dbReference>
<comment type="caution">
    <text evidence="3">The sequence shown here is derived from an EMBL/GenBank/DDBJ whole genome shotgun (WGS) entry which is preliminary data.</text>
</comment>
<dbReference type="CDD" id="cd11029">
    <property type="entry name" value="CYP107-like"/>
    <property type="match status" value="1"/>
</dbReference>
<dbReference type="PANTHER" id="PTHR46696">
    <property type="entry name" value="P450, PUTATIVE (EUROFUNG)-RELATED"/>
    <property type="match status" value="1"/>
</dbReference>
<sequence length="381" mass="41614">MELPGGYQAWAVTSYEVGKQVLADQRFGKDPKNWPVLAAGEVPPDWPMITWVVMDNMTTRDADDHVRLRKLVARGFTARRVKDSLPLIEKITNGLLDELAQLPPDEVVDLKSKFCYPLPAMVVCELFGVPEEARAEALKGGEVNVSTSITPEEAQANVEQWHQAMLDLAARKREEPGDDLTSLLVAAQEDDGSRLSDEEMAGTLHLMLGAGSETLMNVLSHAVKHLLSKPEQKGLVDSGKVTWDDVFEETIRVDSPAAMLPFRFATEDVEIGGVLINKGDPVMMGFAGIGRDPAVHGETASEFDALRADKSHLSFGHGVHYCLGAPLARLEAMVALPALFQRFPDMELAVPVDELEPQGTFIMNGHRALPVRLGAARPPVL</sequence>
<dbReference type="PANTHER" id="PTHR46696:SF1">
    <property type="entry name" value="CYTOCHROME P450 YJIB-RELATED"/>
    <property type="match status" value="1"/>
</dbReference>
<dbReference type="PRINTS" id="PR00359">
    <property type="entry name" value="BP450"/>
</dbReference>
<gene>
    <name evidence="3" type="ORF">ACFQ3T_33670</name>
</gene>
<dbReference type="InterPro" id="IPR017972">
    <property type="entry name" value="Cyt_P450_CS"/>
</dbReference>
<dbReference type="Gene3D" id="1.10.630.10">
    <property type="entry name" value="Cytochrome P450"/>
    <property type="match status" value="1"/>
</dbReference>
<dbReference type="Pfam" id="PF00067">
    <property type="entry name" value="p450"/>
    <property type="match status" value="2"/>
</dbReference>